<evidence type="ECO:0000256" key="4">
    <source>
        <dbReference type="ARBA" id="ARBA00023145"/>
    </source>
</evidence>
<dbReference type="AlphaFoldDB" id="A0AA40G0A5"/>
<dbReference type="EMBL" id="JAHYIQ010000010">
    <property type="protein sequence ID" value="KAK1128545.1"/>
    <property type="molecule type" value="Genomic_DNA"/>
</dbReference>
<dbReference type="InterPro" id="IPR050430">
    <property type="entry name" value="Peptidase_S1"/>
</dbReference>
<dbReference type="PANTHER" id="PTHR24276">
    <property type="entry name" value="POLYSERASE-RELATED"/>
    <property type="match status" value="1"/>
</dbReference>
<dbReference type="InterPro" id="IPR001254">
    <property type="entry name" value="Trypsin_dom"/>
</dbReference>
<comment type="caution">
    <text evidence="7">The sequence shown here is derived from an EMBL/GenBank/DDBJ whole genome shotgun (WGS) entry which is preliminary data.</text>
</comment>
<evidence type="ECO:0000256" key="5">
    <source>
        <dbReference type="ARBA" id="ARBA00023157"/>
    </source>
</evidence>
<organism evidence="7 8">
    <name type="scientific">Melipona bicolor</name>
    <dbReference type="NCBI Taxonomy" id="60889"/>
    <lineage>
        <taxon>Eukaryota</taxon>
        <taxon>Metazoa</taxon>
        <taxon>Ecdysozoa</taxon>
        <taxon>Arthropoda</taxon>
        <taxon>Hexapoda</taxon>
        <taxon>Insecta</taxon>
        <taxon>Pterygota</taxon>
        <taxon>Neoptera</taxon>
        <taxon>Endopterygota</taxon>
        <taxon>Hymenoptera</taxon>
        <taxon>Apocrita</taxon>
        <taxon>Aculeata</taxon>
        <taxon>Apoidea</taxon>
        <taxon>Anthophila</taxon>
        <taxon>Apidae</taxon>
        <taxon>Melipona</taxon>
    </lineage>
</organism>
<feature type="domain" description="Peptidase S1" evidence="6">
    <location>
        <begin position="101"/>
        <end position="137"/>
    </location>
</feature>
<dbReference type="Proteomes" id="UP001177670">
    <property type="component" value="Unassembled WGS sequence"/>
</dbReference>
<sequence length="140" mass="15619">MTGNYVETTSFHTTSAFDSPLFDELATRVSKYQRFDSGTEHQTDYRERIVSESAGFPGPAESRIIGGKRIGIEEYPFAVSITYDQSSRSIWHLGNRCLSSQVSLQNNGTFFGHQVEHFCGGGIIGEKWILTSAQCALRQD</sequence>
<keyword evidence="2" id="KW-0378">Hydrolase</keyword>
<evidence type="ECO:0000256" key="3">
    <source>
        <dbReference type="ARBA" id="ARBA00022825"/>
    </source>
</evidence>
<keyword evidence="4" id="KW-0865">Zymogen</keyword>
<dbReference type="PANTHER" id="PTHR24276:SF97">
    <property type="entry name" value="GH13245P2-RELATED"/>
    <property type="match status" value="1"/>
</dbReference>
<name>A0AA40G0A5_9HYME</name>
<dbReference type="Gene3D" id="2.40.10.10">
    <property type="entry name" value="Trypsin-like serine proteases"/>
    <property type="match status" value="1"/>
</dbReference>
<evidence type="ECO:0000259" key="6">
    <source>
        <dbReference type="Pfam" id="PF00089"/>
    </source>
</evidence>
<dbReference type="InterPro" id="IPR009003">
    <property type="entry name" value="Peptidase_S1_PA"/>
</dbReference>
<evidence type="ECO:0000256" key="1">
    <source>
        <dbReference type="ARBA" id="ARBA00022670"/>
    </source>
</evidence>
<reference evidence="7" key="1">
    <citation type="submission" date="2021-10" db="EMBL/GenBank/DDBJ databases">
        <title>Melipona bicolor Genome sequencing and assembly.</title>
        <authorList>
            <person name="Araujo N.S."/>
            <person name="Arias M.C."/>
        </authorList>
    </citation>
    <scope>NUCLEOTIDE SEQUENCE</scope>
    <source>
        <strain evidence="7">USP_2M_L1-L4_2017</strain>
        <tissue evidence="7">Whole body</tissue>
    </source>
</reference>
<gene>
    <name evidence="7" type="ORF">K0M31_003003</name>
</gene>
<keyword evidence="3" id="KW-0720">Serine protease</keyword>
<evidence type="ECO:0000256" key="2">
    <source>
        <dbReference type="ARBA" id="ARBA00022801"/>
    </source>
</evidence>
<keyword evidence="1" id="KW-0645">Protease</keyword>
<dbReference type="SUPFAM" id="SSF50494">
    <property type="entry name" value="Trypsin-like serine proteases"/>
    <property type="match status" value="1"/>
</dbReference>
<protein>
    <recommendedName>
        <fullName evidence="6">Peptidase S1 domain-containing protein</fullName>
    </recommendedName>
</protein>
<dbReference type="GO" id="GO:0004252">
    <property type="term" value="F:serine-type endopeptidase activity"/>
    <property type="evidence" value="ECO:0007669"/>
    <property type="project" value="InterPro"/>
</dbReference>
<evidence type="ECO:0000313" key="7">
    <source>
        <dbReference type="EMBL" id="KAK1128545.1"/>
    </source>
</evidence>
<dbReference type="InterPro" id="IPR043504">
    <property type="entry name" value="Peptidase_S1_PA_chymotrypsin"/>
</dbReference>
<evidence type="ECO:0000313" key="8">
    <source>
        <dbReference type="Proteomes" id="UP001177670"/>
    </source>
</evidence>
<accession>A0AA40G0A5</accession>
<dbReference type="Pfam" id="PF00089">
    <property type="entry name" value="Trypsin"/>
    <property type="match status" value="1"/>
</dbReference>
<keyword evidence="5" id="KW-1015">Disulfide bond</keyword>
<keyword evidence="8" id="KW-1185">Reference proteome</keyword>
<dbReference type="GO" id="GO:0006508">
    <property type="term" value="P:proteolysis"/>
    <property type="evidence" value="ECO:0007669"/>
    <property type="project" value="UniProtKB-KW"/>
</dbReference>
<proteinExistence type="predicted"/>